<dbReference type="InterPro" id="IPR011110">
    <property type="entry name" value="Reg_prop"/>
</dbReference>
<dbReference type="eggNOG" id="COG3706">
    <property type="taxonomic scope" value="Bacteria"/>
</dbReference>
<dbReference type="InterPro" id="IPR000160">
    <property type="entry name" value="GGDEF_dom"/>
</dbReference>
<dbReference type="eggNOG" id="COG3292">
    <property type="taxonomic scope" value="Bacteria"/>
</dbReference>
<evidence type="ECO:0000259" key="5">
    <source>
        <dbReference type="PROSITE" id="PS50887"/>
    </source>
</evidence>
<evidence type="ECO:0000313" key="7">
    <source>
        <dbReference type="Proteomes" id="UP000012046"/>
    </source>
</evidence>
<dbReference type="InterPro" id="IPR015943">
    <property type="entry name" value="WD40/YVTN_repeat-like_dom_sf"/>
</dbReference>
<keyword evidence="2" id="KW-0175">Coiled coil</keyword>
<dbReference type="EMBL" id="AHTH01000048">
    <property type="protein sequence ID" value="EHR39917.1"/>
    <property type="molecule type" value="Genomic_DNA"/>
</dbReference>
<comment type="caution">
    <text evidence="6">The sequence shown here is derived from an EMBL/GenBank/DDBJ whole genome shotgun (WGS) entry which is preliminary data.</text>
</comment>
<dbReference type="InterPro" id="IPR011123">
    <property type="entry name" value="Y_Y_Y"/>
</dbReference>
<dbReference type="Proteomes" id="UP000012046">
    <property type="component" value="Unassembled WGS sequence"/>
</dbReference>
<evidence type="ECO:0000256" key="4">
    <source>
        <dbReference type="SAM" id="SignalP"/>
    </source>
</evidence>
<dbReference type="InterPro" id="IPR029787">
    <property type="entry name" value="Nucleotide_cyclase"/>
</dbReference>
<evidence type="ECO:0000313" key="6">
    <source>
        <dbReference type="EMBL" id="EHR39917.1"/>
    </source>
</evidence>
<reference evidence="6 7" key="1">
    <citation type="journal article" date="2012" name="J. Bacteriol.">
        <title>Genome Sequence of Extracellular-Protease-Producing Alishewanella jeotgali Isolated from Traditional Korean Fermented Seafood.</title>
        <authorList>
            <person name="Jung J."/>
            <person name="Chun J."/>
            <person name="Park W."/>
        </authorList>
    </citation>
    <scope>NUCLEOTIDE SEQUENCE [LARGE SCALE GENOMIC DNA]</scope>
    <source>
        <strain evidence="6 7">KCTC 22429</strain>
    </source>
</reference>
<dbReference type="Pfam" id="PF07494">
    <property type="entry name" value="Reg_prop"/>
    <property type="match status" value="2"/>
</dbReference>
<evidence type="ECO:0000256" key="3">
    <source>
        <dbReference type="SAM" id="Phobius"/>
    </source>
</evidence>
<sequence length="1003" mass="114622">MRLFCGILMLIWLAPLSAYTPSVFDYDIKHWTSADGLSSNSVRAVTQDHQGYLWFGTLYGLHRFDGHQFDVFTTETHPQLASNAITRLLTDTEGRIWVGTKAGLTLLKPQKMQFERLPIFNEVTSMIELADGDVWIAADQLFQVSQGQVRRIEQIKAVVSQLERYQQKIWVVAAEMLYQRNADGDWSQYELPAELMQTPVYDVSWTQQGLMLAAESGLYRLTEMQTVVPVALPDNGKTPVYQVLEDSQGATWISAYRKLFYRYQQQEWQTVTVQELGNSPWFSELFEDRSGQLWLTSFSDGVYRAGITQIRRLQPSTESVVRSLALTPQGKLLLATQTDVGILDKDGEYQTLLTQDALLGQTVHAVYWPSSDELWFGLERGVFRLVHSRLEPVFPELLGQTVRVVQSSVLGGTWIGALQGLYYFSEAGLEYSDLNQEFESRQITALADSAAQLVIGTSRGLYRRQQQRLNRLGSGTPLYNAYILAVIILPDQTVLASTLDDGIFIQQSGQNWQQLHSGNGLLHGPAMSFYYHQYSGWIWISTSKGIFRLERASLHNAAKDGYRIEEILSPFDRQMGSLSSRCCNGAGQSKVAYWQQQLWYPTLKGVVAVPEQPAGTIMPPIQLQLKQVSSQQRYPLGNADRRLVLEQYERNLTISYTALEFSRPESLEFRYQLQGFDTDWHQVTERREAVYTNLPPGSFEFVVQAKYRHQGWHDATQTQIQLVIPRRFDETLIYRLLWLLLIISSLYGLFWLYRQNTLLKQEQLERLVRQRTQELENSNQRLNELNEELQKLTHRDSQSGLRNRRFLLEQLPKDIEHFQRNSQTLQEQGKSIALLVLQPQALEPLVQQYGKGITDSLLQQFTAVLSRETRGSDYVVRLENWQFVVVFRDITVAQVAPYSKRLVEQLSSVLIQPSTTVEKLALDVFGGYAFFPLPLLGGQLLGWESSLKLATLTAQQLMRAGQSGVGCLKFADQLDAFEFEESADLELQVLRLQAEGLIWLDVE</sequence>
<dbReference type="InterPro" id="IPR013783">
    <property type="entry name" value="Ig-like_fold"/>
</dbReference>
<keyword evidence="3" id="KW-1133">Transmembrane helix</keyword>
<gene>
    <name evidence="6" type="ORF">AJE_14595</name>
</gene>
<keyword evidence="3" id="KW-0472">Membrane</keyword>
<name>H3ZHR1_9ALTE</name>
<dbReference type="Pfam" id="PF07495">
    <property type="entry name" value="Y_Y_Y"/>
    <property type="match status" value="1"/>
</dbReference>
<dbReference type="RefSeq" id="WP_008951480.1">
    <property type="nucleotide sequence ID" value="NZ_AHTH01000048.1"/>
</dbReference>
<feature type="coiled-coil region" evidence="2">
    <location>
        <begin position="761"/>
        <end position="795"/>
    </location>
</feature>
<dbReference type="Gene3D" id="3.30.70.270">
    <property type="match status" value="1"/>
</dbReference>
<dbReference type="SUPFAM" id="SSF55073">
    <property type="entry name" value="Nucleotide cyclase"/>
    <property type="match status" value="1"/>
</dbReference>
<dbReference type="SMART" id="SM00267">
    <property type="entry name" value="GGDEF"/>
    <property type="match status" value="1"/>
</dbReference>
<dbReference type="SUPFAM" id="SSF50998">
    <property type="entry name" value="Quinoprotein alcohol dehydrogenase-like"/>
    <property type="match status" value="1"/>
</dbReference>
<dbReference type="PATRIC" id="fig|1129374.4.peg.2889"/>
<dbReference type="Pfam" id="PF00990">
    <property type="entry name" value="GGDEF"/>
    <property type="match status" value="1"/>
</dbReference>
<dbReference type="AlphaFoldDB" id="H3ZHR1"/>
<dbReference type="PANTHER" id="PTHR43547">
    <property type="entry name" value="TWO-COMPONENT HISTIDINE KINASE"/>
    <property type="match status" value="1"/>
</dbReference>
<organism evidence="6 7">
    <name type="scientific">Alishewanella jeotgali KCTC 22429</name>
    <dbReference type="NCBI Taxonomy" id="1129374"/>
    <lineage>
        <taxon>Bacteria</taxon>
        <taxon>Pseudomonadati</taxon>
        <taxon>Pseudomonadota</taxon>
        <taxon>Gammaproteobacteria</taxon>
        <taxon>Alteromonadales</taxon>
        <taxon>Alteromonadaceae</taxon>
        <taxon>Alishewanella</taxon>
    </lineage>
</organism>
<feature type="domain" description="GGDEF" evidence="5">
    <location>
        <begin position="830"/>
        <end position="973"/>
    </location>
</feature>
<feature type="transmembrane region" description="Helical" evidence="3">
    <location>
        <begin position="732"/>
        <end position="753"/>
    </location>
</feature>
<dbReference type="PANTHER" id="PTHR43547:SF2">
    <property type="entry name" value="HYBRID SIGNAL TRANSDUCTION HISTIDINE KINASE C"/>
    <property type="match status" value="1"/>
</dbReference>
<dbReference type="Gene3D" id="2.60.40.10">
    <property type="entry name" value="Immunoglobulins"/>
    <property type="match status" value="1"/>
</dbReference>
<dbReference type="InterPro" id="IPR011047">
    <property type="entry name" value="Quinoprotein_ADH-like_sf"/>
</dbReference>
<keyword evidence="3" id="KW-0812">Transmembrane</keyword>
<evidence type="ECO:0000256" key="2">
    <source>
        <dbReference type="SAM" id="Coils"/>
    </source>
</evidence>
<protein>
    <recommendedName>
        <fullName evidence="5">GGDEF domain-containing protein</fullName>
    </recommendedName>
</protein>
<keyword evidence="7" id="KW-1185">Reference proteome</keyword>
<feature type="chain" id="PRO_5003592380" description="GGDEF domain-containing protein" evidence="4">
    <location>
        <begin position="21"/>
        <end position="1003"/>
    </location>
</feature>
<dbReference type="PROSITE" id="PS50887">
    <property type="entry name" value="GGDEF"/>
    <property type="match status" value="1"/>
</dbReference>
<keyword evidence="4" id="KW-0732">Signal</keyword>
<accession>H3ZHR1</accession>
<proteinExistence type="predicted"/>
<feature type="signal peptide" evidence="4">
    <location>
        <begin position="1"/>
        <end position="20"/>
    </location>
</feature>
<dbReference type="InterPro" id="IPR043128">
    <property type="entry name" value="Rev_trsase/Diguanyl_cyclase"/>
</dbReference>
<dbReference type="Gene3D" id="2.130.10.10">
    <property type="entry name" value="YVTN repeat-like/Quinoprotein amine dehydrogenase"/>
    <property type="match status" value="2"/>
</dbReference>
<keyword evidence="1" id="KW-0597">Phosphoprotein</keyword>
<dbReference type="STRING" id="1129374.AJE_14595"/>
<dbReference type="GO" id="GO:0000155">
    <property type="term" value="F:phosphorelay sensor kinase activity"/>
    <property type="evidence" value="ECO:0007669"/>
    <property type="project" value="TreeGrafter"/>
</dbReference>
<evidence type="ECO:0000256" key="1">
    <source>
        <dbReference type="ARBA" id="ARBA00022553"/>
    </source>
</evidence>